<sequence length="53" mass="5874">MGRLTSGYGTMLVLGHLMLSTFSVWPALKIQNCDSPNKINSLKKSKSNKNSIY</sequence>
<keyword evidence="1" id="KW-0732">Signal</keyword>
<feature type="signal peptide" evidence="1">
    <location>
        <begin position="1"/>
        <end position="23"/>
    </location>
</feature>
<dbReference type="Gramene" id="PUZ61080">
    <property type="protein sequence ID" value="PUZ61080"/>
    <property type="gene ID" value="GQ55_4G242200"/>
</dbReference>
<dbReference type="Proteomes" id="UP000244336">
    <property type="component" value="Chromosome 4"/>
</dbReference>
<reference evidence="2 3" key="1">
    <citation type="submission" date="2018-04" db="EMBL/GenBank/DDBJ databases">
        <title>WGS assembly of Panicum hallii var. hallii HAL2.</title>
        <authorList>
            <person name="Lovell J."/>
            <person name="Jenkins J."/>
            <person name="Lowry D."/>
            <person name="Mamidi S."/>
            <person name="Sreedasyam A."/>
            <person name="Weng X."/>
            <person name="Barry K."/>
            <person name="Bonette J."/>
            <person name="Campitelli B."/>
            <person name="Daum C."/>
            <person name="Gordon S."/>
            <person name="Gould B."/>
            <person name="Lipzen A."/>
            <person name="MacQueen A."/>
            <person name="Palacio-Mejia J."/>
            <person name="Plott C."/>
            <person name="Shakirov E."/>
            <person name="Shu S."/>
            <person name="Yoshinaga Y."/>
            <person name="Zane M."/>
            <person name="Rokhsar D."/>
            <person name="Grimwood J."/>
            <person name="Schmutz J."/>
            <person name="Juenger T."/>
        </authorList>
    </citation>
    <scope>NUCLEOTIDE SEQUENCE [LARGE SCALE GENOMIC DNA]</scope>
    <source>
        <strain evidence="3">cv. HAL2</strain>
    </source>
</reference>
<dbReference type="EMBL" id="CM009752">
    <property type="protein sequence ID" value="PUZ61080.1"/>
    <property type="molecule type" value="Genomic_DNA"/>
</dbReference>
<dbReference type="AlphaFoldDB" id="A0A2T7DZR8"/>
<evidence type="ECO:0000313" key="2">
    <source>
        <dbReference type="EMBL" id="PUZ61080.1"/>
    </source>
</evidence>
<name>A0A2T7DZR8_9POAL</name>
<accession>A0A2T7DZR8</accession>
<gene>
    <name evidence="2" type="ORF">GQ55_4G242200</name>
</gene>
<feature type="chain" id="PRO_5015427894" evidence="1">
    <location>
        <begin position="24"/>
        <end position="53"/>
    </location>
</feature>
<proteinExistence type="predicted"/>
<evidence type="ECO:0000313" key="3">
    <source>
        <dbReference type="Proteomes" id="UP000244336"/>
    </source>
</evidence>
<keyword evidence="3" id="KW-1185">Reference proteome</keyword>
<evidence type="ECO:0000256" key="1">
    <source>
        <dbReference type="SAM" id="SignalP"/>
    </source>
</evidence>
<organism evidence="2 3">
    <name type="scientific">Panicum hallii var. hallii</name>
    <dbReference type="NCBI Taxonomy" id="1504633"/>
    <lineage>
        <taxon>Eukaryota</taxon>
        <taxon>Viridiplantae</taxon>
        <taxon>Streptophyta</taxon>
        <taxon>Embryophyta</taxon>
        <taxon>Tracheophyta</taxon>
        <taxon>Spermatophyta</taxon>
        <taxon>Magnoliopsida</taxon>
        <taxon>Liliopsida</taxon>
        <taxon>Poales</taxon>
        <taxon>Poaceae</taxon>
        <taxon>PACMAD clade</taxon>
        <taxon>Panicoideae</taxon>
        <taxon>Panicodae</taxon>
        <taxon>Paniceae</taxon>
        <taxon>Panicinae</taxon>
        <taxon>Panicum</taxon>
        <taxon>Panicum sect. Panicum</taxon>
    </lineage>
</organism>
<protein>
    <submittedName>
        <fullName evidence="2">Uncharacterized protein</fullName>
    </submittedName>
</protein>